<dbReference type="EMBL" id="BQNB010009405">
    <property type="protein sequence ID" value="GJS63082.1"/>
    <property type="molecule type" value="Genomic_DNA"/>
</dbReference>
<keyword evidence="2" id="KW-1185">Reference proteome</keyword>
<evidence type="ECO:0000313" key="2">
    <source>
        <dbReference type="Proteomes" id="UP001151760"/>
    </source>
</evidence>
<accession>A0ABQ4XDD7</accession>
<evidence type="ECO:0008006" key="3">
    <source>
        <dbReference type="Google" id="ProtNLM"/>
    </source>
</evidence>
<comment type="caution">
    <text evidence="1">The sequence shown here is derived from an EMBL/GenBank/DDBJ whole genome shotgun (WGS) entry which is preliminary data.</text>
</comment>
<reference evidence="1" key="2">
    <citation type="submission" date="2022-01" db="EMBL/GenBank/DDBJ databases">
        <authorList>
            <person name="Yamashiro T."/>
            <person name="Shiraishi A."/>
            <person name="Satake H."/>
            <person name="Nakayama K."/>
        </authorList>
    </citation>
    <scope>NUCLEOTIDE SEQUENCE</scope>
</reference>
<sequence>MMANLSKDIQCAGSDTRPPMLDRTDFKSWQQRIRLYCLGKDNGGRFVTTVKLNRGLKQSNYDQLYAYLKQHEAHANENMMMLERYNQHAIDPLALVSNVSPHQYPSQSSVVVQNVQGRQNIGQGNNARRVVAAGNWGVQNRVGNANLGGQTNTFDDDVDEAPIQDLALNEDNTMFMANLSSADLIYDEAGPSYDSYILSEVQDHDNNVDSIGEYHEVYEMQNDVQPNYIVDSDTEYTSDSNIILYEQYVKDNAVQVIQSNVSSVPNDALMIIIHDMHAQAAQCVSANEQNKVVNESLTAKLARYKEQV</sequence>
<evidence type="ECO:0000313" key="1">
    <source>
        <dbReference type="EMBL" id="GJS63082.1"/>
    </source>
</evidence>
<gene>
    <name evidence="1" type="ORF">Tco_0677646</name>
</gene>
<protein>
    <recommendedName>
        <fullName evidence="3">Integrase, catalytic region, zinc finger, CCHC-type, peptidase aspartic, catalytic</fullName>
    </recommendedName>
</protein>
<proteinExistence type="predicted"/>
<organism evidence="1 2">
    <name type="scientific">Tanacetum coccineum</name>
    <dbReference type="NCBI Taxonomy" id="301880"/>
    <lineage>
        <taxon>Eukaryota</taxon>
        <taxon>Viridiplantae</taxon>
        <taxon>Streptophyta</taxon>
        <taxon>Embryophyta</taxon>
        <taxon>Tracheophyta</taxon>
        <taxon>Spermatophyta</taxon>
        <taxon>Magnoliopsida</taxon>
        <taxon>eudicotyledons</taxon>
        <taxon>Gunneridae</taxon>
        <taxon>Pentapetalae</taxon>
        <taxon>asterids</taxon>
        <taxon>campanulids</taxon>
        <taxon>Asterales</taxon>
        <taxon>Asteraceae</taxon>
        <taxon>Asteroideae</taxon>
        <taxon>Anthemideae</taxon>
        <taxon>Anthemidinae</taxon>
        <taxon>Tanacetum</taxon>
    </lineage>
</organism>
<dbReference type="Proteomes" id="UP001151760">
    <property type="component" value="Unassembled WGS sequence"/>
</dbReference>
<reference evidence="1" key="1">
    <citation type="journal article" date="2022" name="Int. J. Mol. Sci.">
        <title>Draft Genome of Tanacetum Coccineum: Genomic Comparison of Closely Related Tanacetum-Family Plants.</title>
        <authorList>
            <person name="Yamashiro T."/>
            <person name="Shiraishi A."/>
            <person name="Nakayama K."/>
            <person name="Satake H."/>
        </authorList>
    </citation>
    <scope>NUCLEOTIDE SEQUENCE</scope>
</reference>
<name>A0ABQ4XDD7_9ASTR</name>